<dbReference type="InterPro" id="IPR046022">
    <property type="entry name" value="DUF5979"/>
</dbReference>
<evidence type="ECO:0000313" key="6">
    <source>
        <dbReference type="Proteomes" id="UP001139722"/>
    </source>
</evidence>
<sequence length="997" mass="101842">MGSSRRWNGFVAAMGMLVLAAGASAVAPASSAPAEAAPAASVVRAAPAALAGKSSVNPLSLAGGFTVYAKEDATLANTEFEGSIAVGDRLRVTQTAQYQFAHVIAGTGAYTLPTVDGDPTRVLIGAYASNPTNNFGRVQITNTGATEPSQFGDLKIVDRDEPFVSFTRGDWLRYALSTGSDDPPLIDAENQTYPDDAAPPATSAGNGSIYTYDNTGSSTQEIVARYVQADADANEAEITQCLADIADPSTGIGYPVSVIEDAGDRVVLGPLAPDQPNIVEYDDIAGAGQLQFSDGAPGPSNPLIIHVSPGTTSIMPPGIDPQGTYSPYVLWDLSQVTGTVDIETGGRGDGSIYAPDARLDVVAEPWDGQILADALTFEGGEVHSYLFAGSLPCDAPLDAGTFSVAKELSGVDAADLADGTAFQVRYVALEPGGTVATGVLALNPDGTPASPADDFPFGTRVTLVEIAPSDDVLPPELAWTDVTWSGDTTFVIDATHPSFSLTVTDTAETMPAGFNVTKAVTGSGATIVPSDAEFTLEYTVNGGDPIDLTVLPEEPAMVDGLAAGDVITIDESGLPDVEGVSWGEPAWTVGGEPVAPDESGAVSFTLIGDESISLELANTAQAVGWAAISKSVVGNASSLVPDDTTFPIVYTLDGGAEQTLEIPIDQTVTFDALPAGTVVTVREDDLPVLPGIEWGTPGWTVDGTPQTPDASGAITFVVQPGATVALSLTNTANGFGSLTALKTVSGDGSDLVPADTSFPIEYRVSNGPVQTAELVAGTLVTAEGLPTGIPVSVRETAPPAIPGVAWGEPTWTIDGVVQTPDDDGWVSFVPATGTTVALELDNTADLAPGGFTITKTVTGETADLVPDGTEFTVTYRVNGGAEQTLVLALGEATAVADVPVGATVEFSEATPPAIDGVEWGSPVWQIDGVTTDDPTITVGAGASVAVGLQNTATTTHPHLPSTGFDAGAAPLAAILAVLVGGAAIVLSRLRRRTARRD</sequence>
<feature type="domain" description="Choice-of-anchor A" evidence="4">
    <location>
        <begin position="58"/>
        <end position="383"/>
    </location>
</feature>
<evidence type="ECO:0000259" key="4">
    <source>
        <dbReference type="Pfam" id="PF20597"/>
    </source>
</evidence>
<keyword evidence="1" id="KW-0472">Membrane</keyword>
<dbReference type="Pfam" id="PF20597">
    <property type="entry name" value="pAdhesive_15"/>
    <property type="match status" value="1"/>
</dbReference>
<protein>
    <submittedName>
        <fullName evidence="5">Choice-of-anchor A domain-containing protein</fullName>
    </submittedName>
</protein>
<proteinExistence type="predicted"/>
<evidence type="ECO:0000256" key="1">
    <source>
        <dbReference type="SAM" id="Phobius"/>
    </source>
</evidence>
<comment type="caution">
    <text evidence="5">The sequence shown here is derived from an EMBL/GenBank/DDBJ whole genome shotgun (WGS) entry which is preliminary data.</text>
</comment>
<feature type="chain" id="PRO_5040933437" evidence="2">
    <location>
        <begin position="37"/>
        <end position="997"/>
    </location>
</feature>
<gene>
    <name evidence="5" type="ORF">BJ978_003039</name>
</gene>
<feature type="domain" description="DUF5979" evidence="3">
    <location>
        <begin position="402"/>
        <end position="506"/>
    </location>
</feature>
<dbReference type="RefSeq" id="WP_156997545.1">
    <property type="nucleotide sequence ID" value="NZ_BAAANU010000065.1"/>
</dbReference>
<evidence type="ECO:0000259" key="3">
    <source>
        <dbReference type="Pfam" id="PF19407"/>
    </source>
</evidence>
<dbReference type="NCBIfam" id="TIGR04215">
    <property type="entry name" value="choice_anch_A"/>
    <property type="match status" value="1"/>
</dbReference>
<feature type="domain" description="DUF5979" evidence="3">
    <location>
        <begin position="851"/>
        <end position="953"/>
    </location>
</feature>
<dbReference type="Pfam" id="PF19407">
    <property type="entry name" value="DUF5979"/>
    <property type="match status" value="5"/>
</dbReference>
<dbReference type="InterPro" id="IPR026588">
    <property type="entry name" value="Choice_anch_A"/>
</dbReference>
<accession>A0A9X2H4H0</accession>
<name>A0A9X2H4H0_9MICO</name>
<dbReference type="AlphaFoldDB" id="A0A9X2H4H0"/>
<organism evidence="5 6">
    <name type="scientific">Agromyces terreus</name>
    <dbReference type="NCBI Taxonomy" id="424795"/>
    <lineage>
        <taxon>Bacteria</taxon>
        <taxon>Bacillati</taxon>
        <taxon>Actinomycetota</taxon>
        <taxon>Actinomycetes</taxon>
        <taxon>Micrococcales</taxon>
        <taxon>Microbacteriaceae</taxon>
        <taxon>Agromyces</taxon>
    </lineage>
</organism>
<feature type="domain" description="DUF5979" evidence="3">
    <location>
        <begin position="628"/>
        <end position="731"/>
    </location>
</feature>
<reference evidence="5" key="1">
    <citation type="submission" date="2022-06" db="EMBL/GenBank/DDBJ databases">
        <title>Sequencing the genomes of 1000 actinobacteria strains.</title>
        <authorList>
            <person name="Klenk H.-P."/>
        </authorList>
    </citation>
    <scope>NUCLEOTIDE SEQUENCE</scope>
    <source>
        <strain evidence="5">DSM 22016</strain>
    </source>
</reference>
<keyword evidence="2" id="KW-0732">Signal</keyword>
<feature type="signal peptide" evidence="2">
    <location>
        <begin position="1"/>
        <end position="36"/>
    </location>
</feature>
<feature type="domain" description="DUF5979" evidence="3">
    <location>
        <begin position="514"/>
        <end position="605"/>
    </location>
</feature>
<feature type="transmembrane region" description="Helical" evidence="1">
    <location>
        <begin position="967"/>
        <end position="986"/>
    </location>
</feature>
<keyword evidence="1" id="KW-0812">Transmembrane</keyword>
<dbReference type="Proteomes" id="UP001139722">
    <property type="component" value="Unassembled WGS sequence"/>
</dbReference>
<dbReference type="OrthoDB" id="3257943at2"/>
<keyword evidence="1" id="KW-1133">Transmembrane helix</keyword>
<evidence type="ECO:0000313" key="5">
    <source>
        <dbReference type="EMBL" id="MCP2372363.1"/>
    </source>
</evidence>
<feature type="domain" description="DUF5979" evidence="3">
    <location>
        <begin position="742"/>
        <end position="843"/>
    </location>
</feature>
<keyword evidence="6" id="KW-1185">Reference proteome</keyword>
<evidence type="ECO:0000256" key="2">
    <source>
        <dbReference type="SAM" id="SignalP"/>
    </source>
</evidence>
<dbReference type="EMBL" id="JAMZDY010000001">
    <property type="protein sequence ID" value="MCP2372363.1"/>
    <property type="molecule type" value="Genomic_DNA"/>
</dbReference>